<dbReference type="Gene3D" id="1.25.10.10">
    <property type="entry name" value="Leucine-rich Repeat Variant"/>
    <property type="match status" value="2"/>
</dbReference>
<dbReference type="Proteomes" id="UP000093000">
    <property type="component" value="Unassembled WGS sequence"/>
</dbReference>
<evidence type="ECO:0000256" key="1">
    <source>
        <dbReference type="ARBA" id="ARBA00004592"/>
    </source>
</evidence>
<comment type="similarity">
    <text evidence="2">Belongs to the beta-catenin family.</text>
</comment>
<feature type="repeat" description="ARM" evidence="8">
    <location>
        <begin position="259"/>
        <end position="301"/>
    </location>
</feature>
<proteinExistence type="inferred from homology"/>
<evidence type="ECO:0000256" key="5">
    <source>
        <dbReference type="ARBA" id="ARBA00023136"/>
    </source>
</evidence>
<keyword evidence="10" id="KW-1185">Reference proteome</keyword>
<feature type="repeat" description="ARM" evidence="8">
    <location>
        <begin position="300"/>
        <end position="343"/>
    </location>
</feature>
<dbReference type="GO" id="GO:0071562">
    <property type="term" value="P:nucleus-vacuole junction assembly"/>
    <property type="evidence" value="ECO:0007669"/>
    <property type="project" value="InterPro"/>
</dbReference>
<dbReference type="InterPro" id="IPR016024">
    <property type="entry name" value="ARM-type_fold"/>
</dbReference>
<accession>A0A1C7NQA0</accession>
<dbReference type="EMBL" id="LUGH01000015">
    <property type="protein sequence ID" value="OBZ91295.1"/>
    <property type="molecule type" value="Genomic_DNA"/>
</dbReference>
<dbReference type="PANTHER" id="PTHR47249:SF1">
    <property type="entry name" value="VACUOLAR PROTEIN 8"/>
    <property type="match status" value="1"/>
</dbReference>
<dbReference type="PANTHER" id="PTHR47249">
    <property type="entry name" value="VACUOLAR PROTEIN 8"/>
    <property type="match status" value="1"/>
</dbReference>
<evidence type="ECO:0000256" key="2">
    <source>
        <dbReference type="ARBA" id="ARBA00005462"/>
    </source>
</evidence>
<name>A0A1C7NQA0_9FUNG</name>
<dbReference type="InterPro" id="IPR000225">
    <property type="entry name" value="Armadillo"/>
</dbReference>
<feature type="repeat" description="ARM" evidence="8">
    <location>
        <begin position="134"/>
        <end position="176"/>
    </location>
</feature>
<organism evidence="9 10">
    <name type="scientific">Choanephora cucurbitarum</name>
    <dbReference type="NCBI Taxonomy" id="101091"/>
    <lineage>
        <taxon>Eukaryota</taxon>
        <taxon>Fungi</taxon>
        <taxon>Fungi incertae sedis</taxon>
        <taxon>Mucoromycota</taxon>
        <taxon>Mucoromycotina</taxon>
        <taxon>Mucoromycetes</taxon>
        <taxon>Mucorales</taxon>
        <taxon>Mucorineae</taxon>
        <taxon>Choanephoraceae</taxon>
        <taxon>Choanephoroideae</taxon>
        <taxon>Choanephora</taxon>
    </lineage>
</organism>
<dbReference type="PROSITE" id="PS50176">
    <property type="entry name" value="ARM_REPEAT"/>
    <property type="match status" value="7"/>
</dbReference>
<dbReference type="OrthoDB" id="7537227at2759"/>
<dbReference type="GO" id="GO:0000329">
    <property type="term" value="C:fungal-type vacuole membrane"/>
    <property type="evidence" value="ECO:0007669"/>
    <property type="project" value="TreeGrafter"/>
</dbReference>
<dbReference type="GO" id="GO:0000045">
    <property type="term" value="P:autophagosome assembly"/>
    <property type="evidence" value="ECO:0007669"/>
    <property type="project" value="TreeGrafter"/>
</dbReference>
<evidence type="ECO:0000256" key="4">
    <source>
        <dbReference type="ARBA" id="ARBA00022737"/>
    </source>
</evidence>
<dbReference type="SUPFAM" id="SSF48371">
    <property type="entry name" value="ARM repeat"/>
    <property type="match status" value="1"/>
</dbReference>
<protein>
    <recommendedName>
        <fullName evidence="7">Vacuolar protein 8</fullName>
    </recommendedName>
</protein>
<dbReference type="InterPro" id="IPR045156">
    <property type="entry name" value="Vac8"/>
</dbReference>
<dbReference type="InterPro" id="IPR011989">
    <property type="entry name" value="ARM-like"/>
</dbReference>
<comment type="subcellular location">
    <subcellularLocation>
        <location evidence="1">Vacuole membrane</location>
        <topology evidence="1">Lipid-anchor</topology>
    </subcellularLocation>
</comment>
<dbReference type="AlphaFoldDB" id="A0A1C7NQA0"/>
<gene>
    <name evidence="9" type="primary">VAC8_1</name>
    <name evidence="9" type="ORF">A0J61_00623</name>
</gene>
<keyword evidence="6" id="KW-0449">Lipoprotein</keyword>
<feature type="repeat" description="ARM" evidence="8">
    <location>
        <begin position="218"/>
        <end position="260"/>
    </location>
</feature>
<evidence type="ECO:0000256" key="3">
    <source>
        <dbReference type="ARBA" id="ARBA00022554"/>
    </source>
</evidence>
<evidence type="ECO:0000256" key="8">
    <source>
        <dbReference type="PROSITE-ProRule" id="PRU00259"/>
    </source>
</evidence>
<comment type="caution">
    <text evidence="9">The sequence shown here is derived from an EMBL/GenBank/DDBJ whole genome shotgun (WGS) entry which is preliminary data.</text>
</comment>
<feature type="repeat" description="ARM" evidence="8">
    <location>
        <begin position="93"/>
        <end position="135"/>
    </location>
</feature>
<evidence type="ECO:0000313" key="10">
    <source>
        <dbReference type="Proteomes" id="UP000093000"/>
    </source>
</evidence>
<dbReference type="SMART" id="SM00185">
    <property type="entry name" value="ARM"/>
    <property type="match status" value="9"/>
</dbReference>
<feature type="repeat" description="ARM" evidence="8">
    <location>
        <begin position="52"/>
        <end position="94"/>
    </location>
</feature>
<keyword evidence="5" id="KW-0472">Membrane</keyword>
<keyword evidence="4" id="KW-0677">Repeat</keyword>
<evidence type="ECO:0000256" key="7">
    <source>
        <dbReference type="ARBA" id="ARBA00026209"/>
    </source>
</evidence>
<dbReference type="GO" id="GO:0043495">
    <property type="term" value="F:protein-membrane adaptor activity"/>
    <property type="evidence" value="ECO:0007669"/>
    <property type="project" value="InterPro"/>
</dbReference>
<reference evidence="9 10" key="1">
    <citation type="submission" date="2016-03" db="EMBL/GenBank/DDBJ databases">
        <title>Choanephora cucurbitarum.</title>
        <authorList>
            <person name="Min B."/>
            <person name="Park H."/>
            <person name="Park J.-H."/>
            <person name="Shin H.-D."/>
            <person name="Choi I.-G."/>
        </authorList>
    </citation>
    <scope>NUCLEOTIDE SEQUENCE [LARGE SCALE GENOMIC DNA]</scope>
    <source>
        <strain evidence="9 10">KUS-F28377</strain>
    </source>
</reference>
<evidence type="ECO:0000256" key="6">
    <source>
        <dbReference type="ARBA" id="ARBA00023288"/>
    </source>
</evidence>
<feature type="repeat" description="ARM" evidence="8">
    <location>
        <begin position="175"/>
        <end position="206"/>
    </location>
</feature>
<dbReference type="STRING" id="101091.A0A1C7NQA0"/>
<dbReference type="InParanoid" id="A0A1C7NQA0"/>
<sequence>MGNICCCKNFFSGEPLCALSTLAYSDSIDLQRSAAFAFAEVTKKDVRQVGYETLDPVLFLLQSHDVEVQRASSAALGSLAVNVENKLSIIRFGGLQYLIQQMNSLDLEVQCNTVGCITNLTTHDENKSPVASSEALQILIDLTRSDNQKVQRNAVGALLNMTHTQENRQLLMSANVIPALIHLLNSSDAYIQYYCTTALSNIAVDDVSRIKLAQSDPQLVQYLIQLMDAKSLKVQCQAALALRNFASDEKFQLEIVQCGGLTPILRLLKSSFLPLILSSVACVRNISIHPANESPIIDAGFINPLIELLCYNDNEEIQYHAVSTLRNLAASTERNKRAVVEAGVVERIKQSIQHVPMSVQIEMIATLAVLAVSDEIRTLLLQLGIPELLAPMALAHQSELQAIAAMAINNMNTKSAFV</sequence>
<evidence type="ECO:0000313" key="9">
    <source>
        <dbReference type="EMBL" id="OBZ91295.1"/>
    </source>
</evidence>
<keyword evidence="3" id="KW-0926">Vacuole</keyword>
<dbReference type="Pfam" id="PF00514">
    <property type="entry name" value="Arm"/>
    <property type="match status" value="4"/>
</dbReference>